<dbReference type="OrthoDB" id="24511at10239"/>
<reference evidence="1 2" key="1">
    <citation type="journal article" date="2012" name="Appl. Environ. Microbiol.">
        <title>High Diversity and Novel Species of Pseudomonas aeruginosa Bacteriophages.</title>
        <authorList>
            <person name="Sepulveda-Robles O."/>
            <person name="Kameyama L."/>
            <person name="Guarneros G."/>
        </authorList>
    </citation>
    <scope>NUCLEOTIDE SEQUENCE [LARGE SCALE GENOMIC DNA]</scope>
</reference>
<gene>
    <name evidence="1" type="ORF">PaMx25_48</name>
</gene>
<dbReference type="EMBL" id="JQ067084">
    <property type="protein sequence ID" value="ALH23782.1"/>
    <property type="molecule type" value="Genomic_DNA"/>
</dbReference>
<dbReference type="Proteomes" id="UP000006182">
    <property type="component" value="Segment"/>
</dbReference>
<organism evidence="1 2">
    <name type="scientific">Pseudomonas phage PaMx25</name>
    <dbReference type="NCBI Taxonomy" id="1175654"/>
    <lineage>
        <taxon>Viruses</taxon>
        <taxon>Duplodnaviria</taxon>
        <taxon>Heunggongvirae</taxon>
        <taxon>Uroviricota</taxon>
        <taxon>Caudoviricetes</taxon>
        <taxon>Queuovirinae</taxon>
        <taxon>Nipunavirus</taxon>
        <taxon>Nipunavirus PaMx25</taxon>
    </lineage>
</organism>
<evidence type="ECO:0000313" key="2">
    <source>
        <dbReference type="Proteomes" id="UP000006182"/>
    </source>
</evidence>
<evidence type="ECO:0000313" key="1">
    <source>
        <dbReference type="EMBL" id="ALH23782.1"/>
    </source>
</evidence>
<proteinExistence type="predicted"/>
<keyword evidence="2" id="KW-1185">Reference proteome</keyword>
<sequence>MADDADRALKDAEVLDEAHIREISARAANMPKGVPGICKHCDEHFERLVGGHCGRCRDLLKLP</sequence>
<accession>A0A0S0N0D0</accession>
<protein>
    <submittedName>
        <fullName evidence="1">Uncharacterized protein</fullName>
    </submittedName>
</protein>
<name>A0A0S0N0D0_9CAUD</name>